<keyword evidence="2" id="KW-1185">Reference proteome</keyword>
<evidence type="ECO:0000313" key="1">
    <source>
        <dbReference type="EMBL" id="KAK1859134.1"/>
    </source>
</evidence>
<protein>
    <submittedName>
        <fullName evidence="1">Uncharacterized protein</fullName>
    </submittedName>
</protein>
<dbReference type="Proteomes" id="UP000798662">
    <property type="component" value="Chromosome 1"/>
</dbReference>
<gene>
    <name evidence="1" type="ORF">I4F81_001731</name>
</gene>
<name>A0ACC3BN21_PYRYE</name>
<dbReference type="EMBL" id="CM020618">
    <property type="protein sequence ID" value="KAK1859134.1"/>
    <property type="molecule type" value="Genomic_DNA"/>
</dbReference>
<accession>A0ACC3BN21</accession>
<reference evidence="1" key="1">
    <citation type="submission" date="2019-11" db="EMBL/GenBank/DDBJ databases">
        <title>Nori genome reveals adaptations in red seaweeds to the harsh intertidal environment.</title>
        <authorList>
            <person name="Wang D."/>
            <person name="Mao Y."/>
        </authorList>
    </citation>
    <scope>NUCLEOTIDE SEQUENCE</scope>
    <source>
        <tissue evidence="1">Gametophyte</tissue>
    </source>
</reference>
<organism evidence="1 2">
    <name type="scientific">Pyropia yezoensis</name>
    <name type="common">Susabi-nori</name>
    <name type="synonym">Porphyra yezoensis</name>
    <dbReference type="NCBI Taxonomy" id="2788"/>
    <lineage>
        <taxon>Eukaryota</taxon>
        <taxon>Rhodophyta</taxon>
        <taxon>Bangiophyceae</taxon>
        <taxon>Bangiales</taxon>
        <taxon>Bangiaceae</taxon>
        <taxon>Pyropia</taxon>
    </lineage>
</organism>
<proteinExistence type="predicted"/>
<evidence type="ECO:0000313" key="2">
    <source>
        <dbReference type="Proteomes" id="UP000798662"/>
    </source>
</evidence>
<comment type="caution">
    <text evidence="1">The sequence shown here is derived from an EMBL/GenBank/DDBJ whole genome shotgun (WGS) entry which is preliminary data.</text>
</comment>
<sequence length="134" mass="13639">MLRRKHNTGLRTADCAAAAASSAAQLMPPSPPMPPPPPPPPPSATGAGAAAAATPHDVGAPADRLTRPAGAAASLLVQPCPLTDAPKTLLPGAQSRRVQGHPTQPPPPRPAYPHSPPPRPSSATRWPPRAARPF</sequence>